<protein>
    <submittedName>
        <fullName evidence="2">Uncharacterized protein</fullName>
    </submittedName>
</protein>
<comment type="caution">
    <text evidence="2">The sequence shown here is derived from an EMBL/GenBank/DDBJ whole genome shotgun (WGS) entry which is preliminary data.</text>
</comment>
<accession>A0ABR1VUN7</accession>
<sequence length="237" mass="26208">MDARRSRNLIEKIKDLSEKSWDYMPSTNTGTRSKKCILPNMLRRVSNGAPSNTQADDASDHNDMRKDRIHNTITKAVPEVTEVIESPGSPPSRITQTKKPDKEPKDVSKRADPDIGSSKQPPPDESSSSPPNYLRQPEALPTETALPAGESNEGQLSIPPRESVSKVHPVDYVAVDARVEDLIEWSKAFIEIGDNPEAEVVVPITKRLLMTSQTPWGVPYSLSEWPLIQNIGLPPIS</sequence>
<dbReference type="GeneID" id="92089402"/>
<feature type="compositionally biased region" description="Basic and acidic residues" evidence="1">
    <location>
        <begin position="58"/>
        <end position="70"/>
    </location>
</feature>
<name>A0ABR1VUN7_9PEZI</name>
<organism evidence="2 3">
    <name type="scientific">Apiospora phragmitis</name>
    <dbReference type="NCBI Taxonomy" id="2905665"/>
    <lineage>
        <taxon>Eukaryota</taxon>
        <taxon>Fungi</taxon>
        <taxon>Dikarya</taxon>
        <taxon>Ascomycota</taxon>
        <taxon>Pezizomycotina</taxon>
        <taxon>Sordariomycetes</taxon>
        <taxon>Xylariomycetidae</taxon>
        <taxon>Amphisphaeriales</taxon>
        <taxon>Apiosporaceae</taxon>
        <taxon>Apiospora</taxon>
    </lineage>
</organism>
<dbReference type="RefSeq" id="XP_066718506.1">
    <property type="nucleotide sequence ID" value="XM_066856339.1"/>
</dbReference>
<keyword evidence="3" id="KW-1185">Reference proteome</keyword>
<feature type="compositionally biased region" description="Basic and acidic residues" evidence="1">
    <location>
        <begin position="98"/>
        <end position="113"/>
    </location>
</feature>
<evidence type="ECO:0000256" key="1">
    <source>
        <dbReference type="SAM" id="MobiDB-lite"/>
    </source>
</evidence>
<dbReference type="Proteomes" id="UP001480595">
    <property type="component" value="Unassembled WGS sequence"/>
</dbReference>
<evidence type="ECO:0000313" key="2">
    <source>
        <dbReference type="EMBL" id="KAK8074031.1"/>
    </source>
</evidence>
<evidence type="ECO:0000313" key="3">
    <source>
        <dbReference type="Proteomes" id="UP001480595"/>
    </source>
</evidence>
<dbReference type="EMBL" id="JAQQWL010000005">
    <property type="protein sequence ID" value="KAK8074031.1"/>
    <property type="molecule type" value="Genomic_DNA"/>
</dbReference>
<reference evidence="2 3" key="1">
    <citation type="submission" date="2023-01" db="EMBL/GenBank/DDBJ databases">
        <title>Analysis of 21 Apiospora genomes using comparative genomics revels a genus with tremendous synthesis potential of carbohydrate active enzymes and secondary metabolites.</title>
        <authorList>
            <person name="Sorensen T."/>
        </authorList>
    </citation>
    <scope>NUCLEOTIDE SEQUENCE [LARGE SCALE GENOMIC DNA]</scope>
    <source>
        <strain evidence="2 3">CBS 135458</strain>
    </source>
</reference>
<gene>
    <name evidence="2" type="ORF">PG994_004930</name>
</gene>
<feature type="region of interest" description="Disordered" evidence="1">
    <location>
        <begin position="21"/>
        <end position="137"/>
    </location>
</feature>
<proteinExistence type="predicted"/>